<evidence type="ECO:0000256" key="3">
    <source>
        <dbReference type="ARBA" id="ARBA00022691"/>
    </source>
</evidence>
<accession>A0AAX4JDQ5</accession>
<evidence type="ECO:0000259" key="6">
    <source>
        <dbReference type="PROSITE" id="PS51686"/>
    </source>
</evidence>
<evidence type="ECO:0000256" key="5">
    <source>
        <dbReference type="PROSITE-ProRule" id="PRU01023"/>
    </source>
</evidence>
<dbReference type="GO" id="GO:0005730">
    <property type="term" value="C:nucleolus"/>
    <property type="evidence" value="ECO:0007669"/>
    <property type="project" value="TreeGrafter"/>
</dbReference>
<dbReference type="PANTHER" id="PTHR22807:SF4">
    <property type="entry name" value="28S RRNA (CYTOSINE-C(5))-METHYLTRANSFERASE"/>
    <property type="match status" value="1"/>
</dbReference>
<dbReference type="Proteomes" id="UP001334084">
    <property type="component" value="Chromosome 7"/>
</dbReference>
<evidence type="ECO:0000256" key="2">
    <source>
        <dbReference type="ARBA" id="ARBA00022679"/>
    </source>
</evidence>
<dbReference type="InterPro" id="IPR023267">
    <property type="entry name" value="RCMT"/>
</dbReference>
<feature type="binding site" evidence="5">
    <location>
        <position position="251"/>
    </location>
    <ligand>
        <name>S-adenosyl-L-methionine</name>
        <dbReference type="ChEBI" id="CHEBI:59789"/>
    </ligand>
</feature>
<feature type="domain" description="SAM-dependent MTase RsmB/NOP-type" evidence="6">
    <location>
        <begin position="78"/>
        <end position="362"/>
    </location>
</feature>
<keyword evidence="3 5" id="KW-0949">S-adenosyl-L-methionine</keyword>
<dbReference type="InterPro" id="IPR049560">
    <property type="entry name" value="MeTrfase_RsmB-F_NOP2_cat"/>
</dbReference>
<dbReference type="Pfam" id="PF01189">
    <property type="entry name" value="Methyltr_RsmB-F"/>
    <property type="match status" value="1"/>
</dbReference>
<dbReference type="PANTHER" id="PTHR22807">
    <property type="entry name" value="NOP2 YEAST -RELATED NOL1/NOP2/FMU SUN DOMAIN-CONTAINING"/>
    <property type="match status" value="1"/>
</dbReference>
<dbReference type="Gene3D" id="3.40.50.150">
    <property type="entry name" value="Vaccinia Virus protein VP39"/>
    <property type="match status" value="1"/>
</dbReference>
<sequence>MNIHKRFRTIYSECAEILKKIVNKKTTLKNEIYKNKKPASYIPIIEKVLQNYDLLNKIIQETNFLKKDVFYSLILCNEVLIGKINNKFWLSNFEKIKKDAELVHFIKEKYIRLNKTNGTEKDLKELKLEKTFIPDVYKLIENVDFSKIKAYKNGKIVIQNIASCIPGFILNPELNSTIIDTCAAPGNKTSHVSDLLKNTGKVFAFEVDEKRFKILNYQIKKLNLKNVTSLNEDFLDVENTKYKNVDYMLVDPTCSGSGIHEIYEKDEERIKNLQKFQIKILKHAMTFGAKKIVYSTCSLHKEEGEDVVLEAIKESEYEIFDLQSFFTGNTFEGLEVVDKFVRCTSKDNKETIGFFAALLIKK</sequence>
<dbReference type="RefSeq" id="XP_065330250.1">
    <property type="nucleotide sequence ID" value="XM_065474178.1"/>
</dbReference>
<evidence type="ECO:0000256" key="1">
    <source>
        <dbReference type="ARBA" id="ARBA00022603"/>
    </source>
</evidence>
<dbReference type="GeneID" id="90541927"/>
<feature type="binding site" evidence="5">
    <location>
        <begin position="182"/>
        <end position="188"/>
    </location>
    <ligand>
        <name>S-adenosyl-L-methionine</name>
        <dbReference type="ChEBI" id="CHEBI:59789"/>
    </ligand>
</feature>
<proteinExistence type="inferred from homology"/>
<protein>
    <submittedName>
        <fullName evidence="7">NOL1/NOP2/SUN domain-family member 5</fullName>
    </submittedName>
</protein>
<feature type="active site" description="Nucleophile" evidence="5">
    <location>
        <position position="297"/>
    </location>
</feature>
<gene>
    <name evidence="7" type="ORF">VNE69_07171</name>
</gene>
<keyword evidence="1 5" id="KW-0489">Methyltransferase</keyword>
<dbReference type="CDD" id="cd02440">
    <property type="entry name" value="AdoMet_MTases"/>
    <property type="match status" value="1"/>
</dbReference>
<dbReference type="InterPro" id="IPR029063">
    <property type="entry name" value="SAM-dependent_MTases_sf"/>
</dbReference>
<dbReference type="AlphaFoldDB" id="A0AAX4JDQ5"/>
<evidence type="ECO:0000256" key="4">
    <source>
        <dbReference type="ARBA" id="ARBA00022884"/>
    </source>
</evidence>
<name>A0AAX4JDQ5_9MICR</name>
<comment type="similarity">
    <text evidence="5">Belongs to the class I-like SAM-binding methyltransferase superfamily. RsmB/NOP family.</text>
</comment>
<dbReference type="GO" id="GO:0003723">
    <property type="term" value="F:RNA binding"/>
    <property type="evidence" value="ECO:0007669"/>
    <property type="project" value="UniProtKB-UniRule"/>
</dbReference>
<dbReference type="GO" id="GO:0070475">
    <property type="term" value="P:rRNA base methylation"/>
    <property type="evidence" value="ECO:0007669"/>
    <property type="project" value="TreeGrafter"/>
</dbReference>
<evidence type="ECO:0000313" key="8">
    <source>
        <dbReference type="Proteomes" id="UP001334084"/>
    </source>
</evidence>
<dbReference type="KEGG" id="vnx:VNE69_07171"/>
<dbReference type="SUPFAM" id="SSF53335">
    <property type="entry name" value="S-adenosyl-L-methionine-dependent methyltransferases"/>
    <property type="match status" value="1"/>
</dbReference>
<dbReference type="PROSITE" id="PS51686">
    <property type="entry name" value="SAM_MT_RSMB_NOP"/>
    <property type="match status" value="1"/>
</dbReference>
<feature type="binding site" evidence="5">
    <location>
        <position position="206"/>
    </location>
    <ligand>
        <name>S-adenosyl-L-methionine</name>
        <dbReference type="ChEBI" id="CHEBI:59789"/>
    </ligand>
</feature>
<keyword evidence="2 5" id="KW-0808">Transferase</keyword>
<reference evidence="7" key="1">
    <citation type="journal article" date="2024" name="BMC Genomics">
        <title>Functional annotation of a divergent genome using sequence and structure-based similarity.</title>
        <authorList>
            <person name="Svedberg D."/>
            <person name="Winiger R.R."/>
            <person name="Berg A."/>
            <person name="Sharma H."/>
            <person name="Tellgren-Roth C."/>
            <person name="Debrunner-Vossbrinck B.A."/>
            <person name="Vossbrinck C.R."/>
            <person name="Barandun J."/>
        </authorList>
    </citation>
    <scope>NUCLEOTIDE SEQUENCE</scope>
    <source>
        <strain evidence="7">Illinois isolate</strain>
    </source>
</reference>
<dbReference type="InterPro" id="IPR001678">
    <property type="entry name" value="MeTrfase_RsmB-F_NOP2_dom"/>
</dbReference>
<keyword evidence="4 5" id="KW-0694">RNA-binding</keyword>
<dbReference type="PRINTS" id="PR02008">
    <property type="entry name" value="RCMTFAMILY"/>
</dbReference>
<dbReference type="EMBL" id="CP142732">
    <property type="protein sequence ID" value="WUR04105.1"/>
    <property type="molecule type" value="Genomic_DNA"/>
</dbReference>
<dbReference type="GO" id="GO:0008173">
    <property type="term" value="F:RNA methyltransferase activity"/>
    <property type="evidence" value="ECO:0007669"/>
    <property type="project" value="InterPro"/>
</dbReference>
<organism evidence="7 8">
    <name type="scientific">Vairimorpha necatrix</name>
    <dbReference type="NCBI Taxonomy" id="6039"/>
    <lineage>
        <taxon>Eukaryota</taxon>
        <taxon>Fungi</taxon>
        <taxon>Fungi incertae sedis</taxon>
        <taxon>Microsporidia</taxon>
        <taxon>Nosematidae</taxon>
        <taxon>Vairimorpha</taxon>
    </lineage>
</organism>
<evidence type="ECO:0000313" key="7">
    <source>
        <dbReference type="EMBL" id="WUR04105.1"/>
    </source>
</evidence>
<feature type="binding site" evidence="5">
    <location>
        <position position="233"/>
    </location>
    <ligand>
        <name>S-adenosyl-L-methionine</name>
        <dbReference type="ChEBI" id="CHEBI:59789"/>
    </ligand>
</feature>
<keyword evidence="8" id="KW-1185">Reference proteome</keyword>